<evidence type="ECO:0000259" key="21">
    <source>
        <dbReference type="PROSITE" id="PS51385"/>
    </source>
</evidence>
<feature type="binding site" evidence="18">
    <location>
        <position position="47"/>
    </location>
    <ligand>
        <name>K(+)</name>
        <dbReference type="ChEBI" id="CHEBI:29103"/>
    </ligand>
</feature>
<evidence type="ECO:0000313" key="23">
    <source>
        <dbReference type="Proteomes" id="UP000754644"/>
    </source>
</evidence>
<dbReference type="HAMAP" id="MF_01966">
    <property type="entry name" value="NADHX_epimerase"/>
    <property type="match status" value="1"/>
</dbReference>
<dbReference type="GO" id="GO:0005524">
    <property type="term" value="F:ATP binding"/>
    <property type="evidence" value="ECO:0007669"/>
    <property type="project" value="UniProtKB-UniRule"/>
</dbReference>
<comment type="similarity">
    <text evidence="3 19">In the N-terminal section; belongs to the NnrE/AIBP family.</text>
</comment>
<dbReference type="EC" id="5.1.99.6" evidence="19"/>
<feature type="binding site" evidence="17">
    <location>
        <position position="245"/>
    </location>
    <ligand>
        <name>(6S)-NADPHX</name>
        <dbReference type="ChEBI" id="CHEBI:64076"/>
    </ligand>
</feature>
<evidence type="ECO:0000256" key="5">
    <source>
        <dbReference type="ARBA" id="ARBA00022723"/>
    </source>
</evidence>
<feature type="binding site" evidence="17">
    <location>
        <position position="306"/>
    </location>
    <ligand>
        <name>(6S)-NADPHX</name>
        <dbReference type="ChEBI" id="CHEBI:64076"/>
    </ligand>
</feature>
<evidence type="ECO:0000256" key="9">
    <source>
        <dbReference type="ARBA" id="ARBA00022958"/>
    </source>
</evidence>
<evidence type="ECO:0000256" key="11">
    <source>
        <dbReference type="ARBA" id="ARBA00023235"/>
    </source>
</evidence>
<gene>
    <name evidence="17" type="primary">nnrD</name>
    <name evidence="18" type="synonym">nnrE</name>
    <name evidence="22" type="ORF">HQ497_05990</name>
</gene>
<dbReference type="InterPro" id="IPR036652">
    <property type="entry name" value="YjeF_N_dom_sf"/>
</dbReference>
<dbReference type="SUPFAM" id="SSF53613">
    <property type="entry name" value="Ribokinase-like"/>
    <property type="match status" value="1"/>
</dbReference>
<evidence type="ECO:0000256" key="10">
    <source>
        <dbReference type="ARBA" id="ARBA00023027"/>
    </source>
</evidence>
<dbReference type="PANTHER" id="PTHR12592:SF0">
    <property type="entry name" value="ATP-DEPENDENT (S)-NAD(P)H-HYDRATE DEHYDRATASE"/>
    <property type="match status" value="1"/>
</dbReference>
<comment type="similarity">
    <text evidence="17">Belongs to the NnrD/CARKD family.</text>
</comment>
<comment type="cofactor">
    <cofactor evidence="17">
        <name>Mg(2+)</name>
        <dbReference type="ChEBI" id="CHEBI:18420"/>
    </cofactor>
</comment>
<keyword evidence="9 18" id="KW-0630">Potassium</keyword>
<organism evidence="22 23">
    <name type="scientific">SAR86 cluster bacterium</name>
    <dbReference type="NCBI Taxonomy" id="2030880"/>
    <lineage>
        <taxon>Bacteria</taxon>
        <taxon>Pseudomonadati</taxon>
        <taxon>Pseudomonadota</taxon>
        <taxon>Gammaproteobacteria</taxon>
        <taxon>SAR86 cluster</taxon>
    </lineage>
</organism>
<dbReference type="NCBIfam" id="TIGR00197">
    <property type="entry name" value="yjeF_nterm"/>
    <property type="match status" value="1"/>
</dbReference>
<comment type="caution">
    <text evidence="18">Lacks conserved residue(s) required for the propagation of feature annotation.</text>
</comment>
<dbReference type="GO" id="GO:0046872">
    <property type="term" value="F:metal ion binding"/>
    <property type="evidence" value="ECO:0007669"/>
    <property type="project" value="UniProtKB-UniRule"/>
</dbReference>
<feature type="binding site" evidence="18">
    <location>
        <position position="110"/>
    </location>
    <ligand>
        <name>K(+)</name>
        <dbReference type="ChEBI" id="CHEBI:29103"/>
    </ligand>
</feature>
<dbReference type="NCBIfam" id="TIGR00196">
    <property type="entry name" value="yjeF_cterm"/>
    <property type="match status" value="1"/>
</dbReference>
<keyword evidence="12 17" id="KW-0456">Lyase</keyword>
<evidence type="ECO:0000256" key="18">
    <source>
        <dbReference type="HAMAP-Rule" id="MF_01966"/>
    </source>
</evidence>
<keyword evidence="6 17" id="KW-0547">Nucleotide-binding</keyword>
<dbReference type="InterPro" id="IPR017953">
    <property type="entry name" value="Carbohydrate_kinase_pred_CS"/>
</dbReference>
<evidence type="ECO:0000313" key="22">
    <source>
        <dbReference type="EMBL" id="NQV64899.1"/>
    </source>
</evidence>
<evidence type="ECO:0000256" key="15">
    <source>
        <dbReference type="ARBA" id="ARBA00048238"/>
    </source>
</evidence>
<dbReference type="InterPro" id="IPR004443">
    <property type="entry name" value="YjeF_N_dom"/>
</dbReference>
<evidence type="ECO:0000256" key="19">
    <source>
        <dbReference type="PIRNR" id="PIRNR017184"/>
    </source>
</evidence>
<comment type="similarity">
    <text evidence="18">Belongs to the NnrE/AIBP family.</text>
</comment>
<keyword evidence="11 18" id="KW-0413">Isomerase</keyword>
<dbReference type="GO" id="GO:0052856">
    <property type="term" value="F:NAD(P)HX epimerase activity"/>
    <property type="evidence" value="ECO:0007669"/>
    <property type="project" value="UniProtKB-UniRule"/>
</dbReference>
<dbReference type="InterPro" id="IPR030677">
    <property type="entry name" value="Nnr"/>
</dbReference>
<dbReference type="GO" id="GO:0110051">
    <property type="term" value="P:metabolite repair"/>
    <property type="evidence" value="ECO:0007669"/>
    <property type="project" value="TreeGrafter"/>
</dbReference>
<dbReference type="CDD" id="cd01171">
    <property type="entry name" value="YXKO-related"/>
    <property type="match status" value="1"/>
</dbReference>
<dbReference type="SUPFAM" id="SSF64153">
    <property type="entry name" value="YjeF N-terminal domain-like"/>
    <property type="match status" value="1"/>
</dbReference>
<feature type="domain" description="YjeF N-terminal" evidence="21">
    <location>
        <begin position="1"/>
        <end position="200"/>
    </location>
</feature>
<keyword evidence="7 17" id="KW-0067">ATP-binding</keyword>
<evidence type="ECO:0000256" key="14">
    <source>
        <dbReference type="ARBA" id="ARBA00025153"/>
    </source>
</evidence>
<evidence type="ECO:0000259" key="20">
    <source>
        <dbReference type="PROSITE" id="PS51383"/>
    </source>
</evidence>
<dbReference type="EC" id="4.2.1.136" evidence="19"/>
<comment type="subunit">
    <text evidence="17">Homotetramer.</text>
</comment>
<evidence type="ECO:0000256" key="17">
    <source>
        <dbReference type="HAMAP-Rule" id="MF_01965"/>
    </source>
</evidence>
<evidence type="ECO:0000256" key="6">
    <source>
        <dbReference type="ARBA" id="ARBA00022741"/>
    </source>
</evidence>
<comment type="similarity">
    <text evidence="4 19">In the C-terminal section; belongs to the NnrD/CARKD family.</text>
</comment>
<dbReference type="PANTHER" id="PTHR12592">
    <property type="entry name" value="ATP-DEPENDENT (S)-NAD(P)H-HYDRATE DEHYDRATASE FAMILY MEMBER"/>
    <property type="match status" value="1"/>
</dbReference>
<evidence type="ECO:0000256" key="4">
    <source>
        <dbReference type="ARBA" id="ARBA00009524"/>
    </source>
</evidence>
<evidence type="ECO:0000256" key="7">
    <source>
        <dbReference type="ARBA" id="ARBA00022840"/>
    </source>
</evidence>
<comment type="function">
    <text evidence="18">Catalyzes the epimerization of the S- and R-forms of NAD(P)HX, a damaged form of NAD(P)H that is a result of enzymatic or heat-dependent hydration. This is a prerequisite for the S-specific NAD(P)H-hydrate dehydratase to allow the repair of both epimers of NAD(P)HX.</text>
</comment>
<feature type="binding site" evidence="18">
    <location>
        <position position="125"/>
    </location>
    <ligand>
        <name>(6S)-NADPHX</name>
        <dbReference type="ChEBI" id="CHEBI:64076"/>
    </ligand>
</feature>
<dbReference type="Pfam" id="PF01256">
    <property type="entry name" value="Carb_kinase"/>
    <property type="match status" value="1"/>
</dbReference>
<dbReference type="Proteomes" id="UP000754644">
    <property type="component" value="Unassembled WGS sequence"/>
</dbReference>
<feature type="binding site" evidence="17">
    <location>
        <begin position="387"/>
        <end position="391"/>
    </location>
    <ligand>
        <name>AMP</name>
        <dbReference type="ChEBI" id="CHEBI:456215"/>
    </ligand>
</feature>
<dbReference type="EMBL" id="JABMOJ010000220">
    <property type="protein sequence ID" value="NQV64899.1"/>
    <property type="molecule type" value="Genomic_DNA"/>
</dbReference>
<protein>
    <recommendedName>
        <fullName evidence="19">Bifunctional NAD(P)H-hydrate repair enzyme</fullName>
    </recommendedName>
    <alternativeName>
        <fullName evidence="19">Nicotinamide nucleotide repair protein</fullName>
    </alternativeName>
    <domain>
        <recommendedName>
            <fullName evidence="19">ADP-dependent (S)-NAD(P)H-hydrate dehydratase</fullName>
            <ecNumber evidence="19">4.2.1.136</ecNumber>
        </recommendedName>
        <alternativeName>
            <fullName evidence="19">ADP-dependent NAD(P)HX dehydratase</fullName>
        </alternativeName>
    </domain>
    <domain>
        <recommendedName>
            <fullName evidence="19">NAD(P)H-hydrate epimerase</fullName>
            <ecNumber evidence="19">5.1.99.6</ecNumber>
        </recommendedName>
    </domain>
</protein>
<dbReference type="InterPro" id="IPR029056">
    <property type="entry name" value="Ribokinase-like"/>
</dbReference>
<evidence type="ECO:0000256" key="8">
    <source>
        <dbReference type="ARBA" id="ARBA00022857"/>
    </source>
</evidence>
<keyword evidence="13" id="KW-0511">Multifunctional enzyme</keyword>
<dbReference type="Gene3D" id="3.40.50.10260">
    <property type="entry name" value="YjeF N-terminal domain"/>
    <property type="match status" value="1"/>
</dbReference>
<evidence type="ECO:0000256" key="3">
    <source>
        <dbReference type="ARBA" id="ARBA00006001"/>
    </source>
</evidence>
<keyword evidence="8 17" id="KW-0521">NADP</keyword>
<sequence length="479" mass="50227">MDRVAIEDFGIPAITLMRRAGVACVDILTAQWPKAKHVWIMCGSGNNAGDGFIIAGKLAERHYQVTVRMLGDMGKASPAAQLAYHYCLQSGIVPELFDPLEIIAADVMVDALLGTGLAGDVRPAYQQAINLINTADLPILAVDIPSGLCADTGNRLGGAIEADVTVTFIGFKRGLLTMDGPDCAGEIFFDPLGLGDEVLQQVVVDTGKLRLNRLLTGLPARRRNSHKNAYGHVLIVGGDRGMGGAVLMSAEAALRAGAGLVTVATHPAHPLALLTRCPEVMARGIEASSELDALVARATVIVLGPGLGQSEWSKMVFRHLIAHPGLMVLDADGLNLLAKQPVYKDNWVLTPHPGEAGRLLGEAEIETDRFETVRRIQGQYGGVVVLKGVGSLVADASNIDLCPYGNPGMATAGMGDVLSGVIAALLAQGLSTGDATRLAVAVHAVAGDRVAEDGQRGLLATDTIPWIRRLLNPASAPKP</sequence>
<comment type="caution">
    <text evidence="22">The sequence shown here is derived from an EMBL/GenBank/DDBJ whole genome shotgun (WGS) entry which is preliminary data.</text>
</comment>
<keyword evidence="10 17" id="KW-0520">NAD</keyword>
<feature type="binding site" evidence="18">
    <location>
        <position position="143"/>
    </location>
    <ligand>
        <name>(6S)-NADPHX</name>
        <dbReference type="ChEBI" id="CHEBI:64076"/>
    </ligand>
</feature>
<feature type="domain" description="YjeF C-terminal" evidence="20">
    <location>
        <begin position="210"/>
        <end position="474"/>
    </location>
</feature>
<feature type="binding site" evidence="18">
    <location>
        <begin position="114"/>
        <end position="120"/>
    </location>
    <ligand>
        <name>(6S)-NADPHX</name>
        <dbReference type="ChEBI" id="CHEBI:64076"/>
    </ligand>
</feature>
<feature type="binding site" evidence="17">
    <location>
        <position position="352"/>
    </location>
    <ligand>
        <name>(6S)-NADPHX</name>
        <dbReference type="ChEBI" id="CHEBI:64076"/>
    </ligand>
</feature>
<dbReference type="PROSITE" id="PS01050">
    <property type="entry name" value="YJEF_C_2"/>
    <property type="match status" value="1"/>
</dbReference>
<feature type="binding site" evidence="17">
    <location>
        <position position="415"/>
    </location>
    <ligand>
        <name>AMP</name>
        <dbReference type="ChEBI" id="CHEBI:456215"/>
    </ligand>
</feature>
<proteinExistence type="inferred from homology"/>
<comment type="catalytic activity">
    <reaction evidence="15 17 19">
        <text>(6S)-NADHX + ADP = AMP + phosphate + NADH + H(+)</text>
        <dbReference type="Rhea" id="RHEA:32223"/>
        <dbReference type="ChEBI" id="CHEBI:15378"/>
        <dbReference type="ChEBI" id="CHEBI:43474"/>
        <dbReference type="ChEBI" id="CHEBI:57945"/>
        <dbReference type="ChEBI" id="CHEBI:64074"/>
        <dbReference type="ChEBI" id="CHEBI:456215"/>
        <dbReference type="ChEBI" id="CHEBI:456216"/>
        <dbReference type="EC" id="4.2.1.136"/>
    </reaction>
</comment>
<evidence type="ECO:0000256" key="1">
    <source>
        <dbReference type="ARBA" id="ARBA00000013"/>
    </source>
</evidence>
<name>A0A972VX46_9GAMM</name>
<dbReference type="InterPro" id="IPR000631">
    <property type="entry name" value="CARKD"/>
</dbReference>
<comment type="catalytic activity">
    <reaction evidence="16 17 19">
        <text>(6S)-NADPHX + ADP = AMP + phosphate + NADPH + H(+)</text>
        <dbReference type="Rhea" id="RHEA:32235"/>
        <dbReference type="ChEBI" id="CHEBI:15378"/>
        <dbReference type="ChEBI" id="CHEBI:43474"/>
        <dbReference type="ChEBI" id="CHEBI:57783"/>
        <dbReference type="ChEBI" id="CHEBI:64076"/>
        <dbReference type="ChEBI" id="CHEBI:456215"/>
        <dbReference type="ChEBI" id="CHEBI:456216"/>
        <dbReference type="EC" id="4.2.1.136"/>
    </reaction>
</comment>
<comment type="function">
    <text evidence="17">Catalyzes the dehydration of the S-form of NAD(P)HX at the expense of ADP, which is converted to AMP. Together with NAD(P)HX epimerase, which catalyzes the epimerization of the S- and R-forms, the enzyme allows the repair of both epimers of NAD(P)HX, a damaged form of NAD(P)H that is a result of enzymatic or heat-dependent hydration.</text>
</comment>
<reference evidence="22" key="1">
    <citation type="submission" date="2020-05" db="EMBL/GenBank/DDBJ databases">
        <title>Sulfur intermediates as new biogeochemical hubs in an aquatic model microbial ecosystem.</title>
        <authorList>
            <person name="Vigneron A."/>
        </authorList>
    </citation>
    <scope>NUCLEOTIDE SEQUENCE</scope>
    <source>
        <strain evidence="22">Bin.250</strain>
    </source>
</reference>
<dbReference type="PROSITE" id="PS51383">
    <property type="entry name" value="YJEF_C_3"/>
    <property type="match status" value="1"/>
</dbReference>
<dbReference type="HAMAP" id="MF_01965">
    <property type="entry name" value="NADHX_dehydratase"/>
    <property type="match status" value="1"/>
</dbReference>
<dbReference type="GO" id="GO:0046496">
    <property type="term" value="P:nicotinamide nucleotide metabolic process"/>
    <property type="evidence" value="ECO:0007669"/>
    <property type="project" value="UniProtKB-UniRule"/>
</dbReference>
<evidence type="ECO:0000256" key="13">
    <source>
        <dbReference type="ARBA" id="ARBA00023268"/>
    </source>
</evidence>
<comment type="cofactor">
    <cofactor evidence="18 19">
        <name>K(+)</name>
        <dbReference type="ChEBI" id="CHEBI:29103"/>
    </cofactor>
    <text evidence="18 19">Binds 1 potassium ion per subunit.</text>
</comment>
<evidence type="ECO:0000256" key="2">
    <source>
        <dbReference type="ARBA" id="ARBA00000909"/>
    </source>
</evidence>
<dbReference type="PIRSF" id="PIRSF017184">
    <property type="entry name" value="Nnr"/>
    <property type="match status" value="1"/>
</dbReference>
<comment type="catalytic activity">
    <reaction evidence="1 18 19">
        <text>(6R)-NADHX = (6S)-NADHX</text>
        <dbReference type="Rhea" id="RHEA:32215"/>
        <dbReference type="ChEBI" id="CHEBI:64074"/>
        <dbReference type="ChEBI" id="CHEBI:64075"/>
        <dbReference type="EC" id="5.1.99.6"/>
    </reaction>
</comment>
<dbReference type="Pfam" id="PF03853">
    <property type="entry name" value="YjeF_N"/>
    <property type="match status" value="1"/>
</dbReference>
<feature type="binding site" evidence="18">
    <location>
        <position position="146"/>
    </location>
    <ligand>
        <name>K(+)</name>
        <dbReference type="ChEBI" id="CHEBI:29103"/>
    </ligand>
</feature>
<dbReference type="Gene3D" id="3.40.1190.20">
    <property type="match status" value="1"/>
</dbReference>
<dbReference type="AlphaFoldDB" id="A0A972VX46"/>
<accession>A0A972VX46</accession>
<evidence type="ECO:0000256" key="12">
    <source>
        <dbReference type="ARBA" id="ARBA00023239"/>
    </source>
</evidence>
<comment type="function">
    <text evidence="14 19">Bifunctional enzyme that catalyzes the epimerization of the S- and R-forms of NAD(P)HX and the dehydration of the S-form of NAD(P)HX at the expense of ADP, which is converted to AMP. This allows the repair of both epimers of NAD(P)HX, a damaged form of NAD(P)H that is a result of enzymatic or heat-dependent hydration.</text>
</comment>
<feature type="binding site" evidence="17">
    <location>
        <position position="416"/>
    </location>
    <ligand>
        <name>(6S)-NADPHX</name>
        <dbReference type="ChEBI" id="CHEBI:64076"/>
    </ligand>
</feature>
<dbReference type="PROSITE" id="PS51385">
    <property type="entry name" value="YJEF_N"/>
    <property type="match status" value="1"/>
</dbReference>
<keyword evidence="5 18" id="KW-0479">Metal-binding</keyword>
<comment type="catalytic activity">
    <reaction evidence="2 18 19">
        <text>(6R)-NADPHX = (6S)-NADPHX</text>
        <dbReference type="Rhea" id="RHEA:32227"/>
        <dbReference type="ChEBI" id="CHEBI:64076"/>
        <dbReference type="ChEBI" id="CHEBI:64077"/>
        <dbReference type="EC" id="5.1.99.6"/>
    </reaction>
</comment>
<dbReference type="GO" id="GO:0052855">
    <property type="term" value="F:ADP-dependent NAD(P)H-hydrate dehydratase activity"/>
    <property type="evidence" value="ECO:0007669"/>
    <property type="project" value="UniProtKB-UniRule"/>
</dbReference>
<evidence type="ECO:0000256" key="16">
    <source>
        <dbReference type="ARBA" id="ARBA00049209"/>
    </source>
</evidence>